<accession>A0ABY4RJC8</accession>
<keyword evidence="2" id="KW-0238">DNA-binding</keyword>
<evidence type="ECO:0000313" key="5">
    <source>
        <dbReference type="EMBL" id="UQZ82248.1"/>
    </source>
</evidence>
<organism evidence="5 6">
    <name type="scientific">Paenibacillus konkukensis</name>
    <dbReference type="NCBI Taxonomy" id="2020716"/>
    <lineage>
        <taxon>Bacteria</taxon>
        <taxon>Bacillati</taxon>
        <taxon>Bacillota</taxon>
        <taxon>Bacilli</taxon>
        <taxon>Bacillales</taxon>
        <taxon>Paenibacillaceae</taxon>
        <taxon>Paenibacillus</taxon>
    </lineage>
</organism>
<dbReference type="InterPro" id="IPR018062">
    <property type="entry name" value="HTH_AraC-typ_CS"/>
</dbReference>
<dbReference type="InterPro" id="IPR053142">
    <property type="entry name" value="PchR_regulatory_protein"/>
</dbReference>
<gene>
    <name evidence="5" type="primary">pchR_4</name>
    <name evidence="5" type="ORF">SK3146_01405</name>
</gene>
<evidence type="ECO:0000313" key="6">
    <source>
        <dbReference type="Proteomes" id="UP001057134"/>
    </source>
</evidence>
<protein>
    <submittedName>
        <fullName evidence="5">Regulatory protein PchR</fullName>
    </submittedName>
</protein>
<dbReference type="RefSeq" id="WP_249864403.1">
    <property type="nucleotide sequence ID" value="NZ_CP027059.1"/>
</dbReference>
<dbReference type="InterPro" id="IPR020449">
    <property type="entry name" value="Tscrpt_reg_AraC-type_HTH"/>
</dbReference>
<evidence type="ECO:0000259" key="4">
    <source>
        <dbReference type="PROSITE" id="PS01124"/>
    </source>
</evidence>
<proteinExistence type="predicted"/>
<keyword evidence="1" id="KW-0805">Transcription regulation</keyword>
<dbReference type="Pfam" id="PF12833">
    <property type="entry name" value="HTH_18"/>
    <property type="match status" value="1"/>
</dbReference>
<evidence type="ECO:0000256" key="1">
    <source>
        <dbReference type="ARBA" id="ARBA00023015"/>
    </source>
</evidence>
<dbReference type="SUPFAM" id="SSF46689">
    <property type="entry name" value="Homeodomain-like"/>
    <property type="match status" value="2"/>
</dbReference>
<reference evidence="5" key="1">
    <citation type="submission" date="2018-02" db="EMBL/GenBank/DDBJ databases">
        <authorList>
            <person name="Kim S.-K."/>
            <person name="Jung H.-I."/>
            <person name="Lee S.-W."/>
        </authorList>
    </citation>
    <scope>NUCLEOTIDE SEQUENCE</scope>
    <source>
        <strain evidence="5">SK3146</strain>
    </source>
</reference>
<dbReference type="SMART" id="SM00342">
    <property type="entry name" value="HTH_ARAC"/>
    <property type="match status" value="1"/>
</dbReference>
<dbReference type="Proteomes" id="UP001057134">
    <property type="component" value="Chromosome"/>
</dbReference>
<dbReference type="InterPro" id="IPR009057">
    <property type="entry name" value="Homeodomain-like_sf"/>
</dbReference>
<keyword evidence="6" id="KW-1185">Reference proteome</keyword>
<keyword evidence="3" id="KW-0804">Transcription</keyword>
<sequence>MTFHITQVHDLFDQLAGLMDGSVRQQRHAWEQRIDIPSRIGRGSVTRTLIRPGMEIMYTDAVFEQNIRLHIQEACQLFEISYCLSGEIYSEWDGKRAYTGHETGSVLFLEDVLVYEEKKAGIPHQLLEVRLTPSELLHYAGDAAERRQMESWLSRHRGGIDRYPDTPAIRKCISDMIHCTYKGAMKRLYLESKALEWIALFGEADCGDSSSGGIVLKKEDLEKLKQVELLVERHYEQPPTIRELARQVGMNEFKLKKAFREWSGMTIFELVRQKRMEKALWYLEVEQLNIGETAVSVGYSNASNFTANFRKHYGCNPSDYLQRIRRQELAERRMDSDRQRQ</sequence>
<name>A0ABY4RJC8_9BACL</name>
<dbReference type="PRINTS" id="PR00032">
    <property type="entry name" value="HTHARAC"/>
</dbReference>
<reference evidence="5" key="2">
    <citation type="journal article" date="2021" name="J Anim Sci Technol">
        <title>Complete genome sequence of Paenibacillus konkukensis sp. nov. SK3146 as a potential probiotic strain.</title>
        <authorList>
            <person name="Jung H.I."/>
            <person name="Park S."/>
            <person name="Niu K.M."/>
            <person name="Lee S.W."/>
            <person name="Kothari D."/>
            <person name="Yi K.J."/>
            <person name="Kim S.K."/>
        </authorList>
    </citation>
    <scope>NUCLEOTIDE SEQUENCE</scope>
    <source>
        <strain evidence="5">SK3146</strain>
    </source>
</reference>
<dbReference type="PANTHER" id="PTHR47893:SF1">
    <property type="entry name" value="REGULATORY PROTEIN PCHR"/>
    <property type="match status" value="1"/>
</dbReference>
<dbReference type="PROSITE" id="PS00041">
    <property type="entry name" value="HTH_ARAC_FAMILY_1"/>
    <property type="match status" value="1"/>
</dbReference>
<feature type="domain" description="HTH araC/xylS-type" evidence="4">
    <location>
        <begin position="225"/>
        <end position="323"/>
    </location>
</feature>
<dbReference type="EMBL" id="CP027059">
    <property type="protein sequence ID" value="UQZ82248.1"/>
    <property type="molecule type" value="Genomic_DNA"/>
</dbReference>
<dbReference type="Gene3D" id="1.10.10.60">
    <property type="entry name" value="Homeodomain-like"/>
    <property type="match status" value="2"/>
</dbReference>
<dbReference type="PANTHER" id="PTHR47893">
    <property type="entry name" value="REGULATORY PROTEIN PCHR"/>
    <property type="match status" value="1"/>
</dbReference>
<dbReference type="PROSITE" id="PS01124">
    <property type="entry name" value="HTH_ARAC_FAMILY_2"/>
    <property type="match status" value="1"/>
</dbReference>
<dbReference type="InterPro" id="IPR018060">
    <property type="entry name" value="HTH_AraC"/>
</dbReference>
<evidence type="ECO:0000256" key="3">
    <source>
        <dbReference type="ARBA" id="ARBA00023163"/>
    </source>
</evidence>
<evidence type="ECO:0000256" key="2">
    <source>
        <dbReference type="ARBA" id="ARBA00023125"/>
    </source>
</evidence>